<name>A0A671LX07_9TELE</name>
<organism evidence="5 6">
    <name type="scientific">Sinocyclocheilus anshuiensis</name>
    <dbReference type="NCBI Taxonomy" id="1608454"/>
    <lineage>
        <taxon>Eukaryota</taxon>
        <taxon>Metazoa</taxon>
        <taxon>Chordata</taxon>
        <taxon>Craniata</taxon>
        <taxon>Vertebrata</taxon>
        <taxon>Euteleostomi</taxon>
        <taxon>Actinopterygii</taxon>
        <taxon>Neopterygii</taxon>
        <taxon>Teleostei</taxon>
        <taxon>Ostariophysi</taxon>
        <taxon>Cypriniformes</taxon>
        <taxon>Cyprinidae</taxon>
        <taxon>Cyprininae</taxon>
        <taxon>Sinocyclocheilus</taxon>
    </lineage>
</organism>
<feature type="region of interest" description="Disordered" evidence="2">
    <location>
        <begin position="437"/>
        <end position="456"/>
    </location>
</feature>
<accession>A0A671LX07</accession>
<evidence type="ECO:0000313" key="5">
    <source>
        <dbReference type="Ensembl" id="ENSSANP00000025118.1"/>
    </source>
</evidence>
<evidence type="ECO:0000259" key="4">
    <source>
        <dbReference type="Pfam" id="PF14291"/>
    </source>
</evidence>
<sequence length="643" mass="73032">MYNKLPEHETNMPHKQCYVKWKSLQHSLLAATGVDGHLQRQLLAEIEKNRLILQRLLHVTLHLASRNLAFRGKNSNLDDVHNGHFLGTLELLAHYDPILHEHLEKVRENKKEGSRLTHYLSPETQNEFIELCGKRVLNTILAEREAAIYFSVICDSTPDISHTEQNVLLLRYVHQDVESDVWKITERFCLFENFYKKTGREISEMIQAVLQDRGIPLEDCRGQGYDNGANMSGKVKGVQAEILKQNPLATYSPCASHTLNLVGVHAAQSCPEASTLFGSVNRLYNFFSASPERWAILKEKTGCSLHRLSDTRWGARIAAVRVVATHLPSILVALQCVLDTCSLTNDAKSEAKGLKKYFNTFDAVVLLTVWVKVLQCMENRNLILQAGDISLDIEAANIKALQEEMQDLRCEWDSLLAEACLVAQAMEIPAQFQGEEKRKRKRKCMPDESQEDETKENAATVFRNQVFFVAMDSIISDLGARFQTTATICETFAPILKLADMSEEEIKVTCRALTRIYHKDLTAEFEDEMLHLKAIHKATFPHNQSLLQLLNDIYKLQLQSIFGQICIALRIFCTLPVTVAGGERAFSKLKFVKNYLRSTMCQDRLNSLALLSIESQLAKKLDFQDLINDFASKKTRQWAFTGE</sequence>
<feature type="domain" description="HAT C-terminal dimerisation" evidence="3">
    <location>
        <begin position="557"/>
        <end position="617"/>
    </location>
</feature>
<evidence type="ECO:0000313" key="6">
    <source>
        <dbReference type="Proteomes" id="UP000472260"/>
    </source>
</evidence>
<dbReference type="GO" id="GO:0046983">
    <property type="term" value="F:protein dimerization activity"/>
    <property type="evidence" value="ECO:0007669"/>
    <property type="project" value="InterPro"/>
</dbReference>
<reference evidence="5" key="2">
    <citation type="submission" date="2025-09" db="UniProtKB">
        <authorList>
            <consortium name="Ensembl"/>
        </authorList>
    </citation>
    <scope>IDENTIFICATION</scope>
</reference>
<protein>
    <recommendedName>
        <fullName evidence="7">DUF4371 domain-containing protein</fullName>
    </recommendedName>
</protein>
<keyword evidence="1" id="KW-0175">Coiled coil</keyword>
<proteinExistence type="predicted"/>
<dbReference type="Pfam" id="PF05699">
    <property type="entry name" value="Dimer_Tnp_hAT"/>
    <property type="match status" value="1"/>
</dbReference>
<dbReference type="SUPFAM" id="SSF53098">
    <property type="entry name" value="Ribonuclease H-like"/>
    <property type="match status" value="1"/>
</dbReference>
<dbReference type="InterPro" id="IPR025398">
    <property type="entry name" value="DUF4371"/>
</dbReference>
<dbReference type="Ensembl" id="ENSSANT00000026758.1">
    <property type="protein sequence ID" value="ENSSANP00000025118.1"/>
    <property type="gene ID" value="ENSSANG00000012965.1"/>
</dbReference>
<evidence type="ECO:0000256" key="2">
    <source>
        <dbReference type="SAM" id="MobiDB-lite"/>
    </source>
</evidence>
<feature type="coiled-coil region" evidence="1">
    <location>
        <begin position="391"/>
        <end position="418"/>
    </location>
</feature>
<dbReference type="PANTHER" id="PTHR45749:SF33">
    <property type="entry name" value="ZINC FINGER MYM-TYPE PROTEIN 1"/>
    <property type="match status" value="1"/>
</dbReference>
<dbReference type="AlphaFoldDB" id="A0A671LX07"/>
<dbReference type="Proteomes" id="UP000472260">
    <property type="component" value="Unassembled WGS sequence"/>
</dbReference>
<feature type="domain" description="DUF4371" evidence="4">
    <location>
        <begin position="47"/>
        <end position="237"/>
    </location>
</feature>
<reference evidence="5" key="1">
    <citation type="submission" date="2025-08" db="UniProtKB">
        <authorList>
            <consortium name="Ensembl"/>
        </authorList>
    </citation>
    <scope>IDENTIFICATION</scope>
</reference>
<dbReference type="InterPro" id="IPR008906">
    <property type="entry name" value="HATC_C_dom"/>
</dbReference>
<evidence type="ECO:0008006" key="7">
    <source>
        <dbReference type="Google" id="ProtNLM"/>
    </source>
</evidence>
<dbReference type="Pfam" id="PF14291">
    <property type="entry name" value="DUF4371"/>
    <property type="match status" value="1"/>
</dbReference>
<dbReference type="InterPro" id="IPR012337">
    <property type="entry name" value="RNaseH-like_sf"/>
</dbReference>
<keyword evidence="6" id="KW-1185">Reference proteome</keyword>
<dbReference type="PANTHER" id="PTHR45749">
    <property type="match status" value="1"/>
</dbReference>
<evidence type="ECO:0000259" key="3">
    <source>
        <dbReference type="Pfam" id="PF05699"/>
    </source>
</evidence>
<evidence type="ECO:0000256" key="1">
    <source>
        <dbReference type="SAM" id="Coils"/>
    </source>
</evidence>